<proteinExistence type="predicted"/>
<dbReference type="OrthoDB" id="10042665at2759"/>
<dbReference type="EMBL" id="PQXL01000166">
    <property type="protein sequence ID" value="THV50080.1"/>
    <property type="molecule type" value="Genomic_DNA"/>
</dbReference>
<evidence type="ECO:0000313" key="4">
    <source>
        <dbReference type="Proteomes" id="UP000308671"/>
    </source>
</evidence>
<dbReference type="InterPro" id="IPR054289">
    <property type="entry name" value="DUF7025"/>
</dbReference>
<feature type="compositionally biased region" description="Basic and acidic residues" evidence="1">
    <location>
        <begin position="25"/>
        <end position="42"/>
    </location>
</feature>
<comment type="caution">
    <text evidence="3">The sequence shown here is derived from an EMBL/GenBank/DDBJ whole genome shotgun (WGS) entry which is preliminary data.</text>
</comment>
<feature type="region of interest" description="Disordered" evidence="1">
    <location>
        <begin position="131"/>
        <end position="155"/>
    </location>
</feature>
<name>A0A4S8QYI4_9HELO</name>
<feature type="compositionally biased region" description="Basic and acidic residues" evidence="1">
    <location>
        <begin position="421"/>
        <end position="430"/>
    </location>
</feature>
<dbReference type="AlphaFoldDB" id="A0A4S8QYI4"/>
<dbReference type="Proteomes" id="UP000308671">
    <property type="component" value="Unassembled WGS sequence"/>
</dbReference>
<dbReference type="Pfam" id="PF22942">
    <property type="entry name" value="DUF7025"/>
    <property type="match status" value="1"/>
</dbReference>
<feature type="region of interest" description="Disordered" evidence="1">
    <location>
        <begin position="414"/>
        <end position="440"/>
    </location>
</feature>
<sequence length="751" mass="85323">MSSTLVEADEPQENQKSSGLDGSIDDGRTSKSGEDSDQEGKSKSTQNFQRAPESAQDNEATISARIEQNTTTKVADYRAEGATGIDEYGSSRSNRDQNDYPRIANDEIRELKRRILDLEIKFSATSRAIVRSNSDHDERSDGTDEDYRTSENGVEVEKYTNRYVSPRSRVDYPHNPREQNNTSTCILPSEREPIRSIRRRSRWNSGYRVQFSAPVRLREPGMTRSHATNRDDYESDIPEVPQKTVRVIPKLNPVEWKNFKQAPSPSNNIYAIDVLVGEPDITSEGNQYRSRQRMQADSGGSLREVGYSEQRTTSQPSAKTPVAGQEALPERIRINSEYVIKILGDMDESEVRYVPQINAPVLLFRPFRALTFHEEEIRARYTALNAKFGKKAAIIGDPEPKALSVAVDTDGKPSSAIVEGRSNESAKKTEAYSTSDHSPDLDSLDLNSEAAFENLSCLIEFIDHYIKDKQKYLASSSCQKVVFSDIWHLFKPGDEVMEGKLPQAYRVISVNTKKHRVERSKWDNGFKRAINYGPVTIHCVCIDYDGKLLGPVSKHFTIQKYEGEQNVTSLPVYPLRFRKEMNREELIARGKLFLETAGVKHMHFAGLTLDRRDEVDSQVMIDFEEALLQDEDWVPFIENLADPTPGPIVERERERSCDPGCCGSEKEHNDSYVERNVTDEFIESQYSAVSWRHSSLTIAPRSLQETRGDNLPSQDEFLIMSYRVFGFILRSRKWGILLSLPLFCLTKSSWS</sequence>
<feature type="compositionally biased region" description="Polar residues" evidence="1">
    <location>
        <begin position="43"/>
        <end position="73"/>
    </location>
</feature>
<feature type="compositionally biased region" description="Polar residues" evidence="1">
    <location>
        <begin position="309"/>
        <end position="318"/>
    </location>
</feature>
<feature type="domain" description="DUF7025" evidence="2">
    <location>
        <begin position="474"/>
        <end position="578"/>
    </location>
</feature>
<feature type="compositionally biased region" description="Basic and acidic residues" evidence="1">
    <location>
        <begin position="133"/>
        <end position="155"/>
    </location>
</feature>
<protein>
    <recommendedName>
        <fullName evidence="2">DUF7025 domain-containing protein</fullName>
    </recommendedName>
</protein>
<reference evidence="3 4" key="1">
    <citation type="submission" date="2017-12" db="EMBL/GenBank/DDBJ databases">
        <title>Comparative genomics of Botrytis spp.</title>
        <authorList>
            <person name="Valero-Jimenez C.A."/>
            <person name="Tapia P."/>
            <person name="Veloso J."/>
            <person name="Silva-Moreno E."/>
            <person name="Staats M."/>
            <person name="Valdes J.H."/>
            <person name="Van Kan J.A.L."/>
        </authorList>
    </citation>
    <scope>NUCLEOTIDE SEQUENCE [LARGE SCALE GENOMIC DNA]</scope>
    <source>
        <strain evidence="3 4">MUCL435</strain>
    </source>
</reference>
<gene>
    <name evidence="3" type="ORF">BGAL_0166g00220</name>
</gene>
<evidence type="ECO:0000313" key="3">
    <source>
        <dbReference type="EMBL" id="THV50080.1"/>
    </source>
</evidence>
<dbReference type="PANTHER" id="PTHR46411:SF2">
    <property type="entry name" value="AAA+ ATPASE DOMAIN-CONTAINING PROTEIN"/>
    <property type="match status" value="1"/>
</dbReference>
<organism evidence="3 4">
    <name type="scientific">Botrytis galanthina</name>
    <dbReference type="NCBI Taxonomy" id="278940"/>
    <lineage>
        <taxon>Eukaryota</taxon>
        <taxon>Fungi</taxon>
        <taxon>Dikarya</taxon>
        <taxon>Ascomycota</taxon>
        <taxon>Pezizomycotina</taxon>
        <taxon>Leotiomycetes</taxon>
        <taxon>Helotiales</taxon>
        <taxon>Sclerotiniaceae</taxon>
        <taxon>Botrytis</taxon>
    </lineage>
</organism>
<keyword evidence="4" id="KW-1185">Reference proteome</keyword>
<evidence type="ECO:0000256" key="1">
    <source>
        <dbReference type="SAM" id="MobiDB-lite"/>
    </source>
</evidence>
<feature type="compositionally biased region" description="Polar residues" evidence="1">
    <location>
        <begin position="283"/>
        <end position="295"/>
    </location>
</feature>
<evidence type="ECO:0000259" key="2">
    <source>
        <dbReference type="Pfam" id="PF22942"/>
    </source>
</evidence>
<dbReference type="PANTHER" id="PTHR46411">
    <property type="entry name" value="FAMILY ATPASE, PUTATIVE-RELATED"/>
    <property type="match status" value="1"/>
</dbReference>
<feature type="region of interest" description="Disordered" evidence="1">
    <location>
        <begin position="283"/>
        <end position="325"/>
    </location>
</feature>
<accession>A0A4S8QYI4</accession>
<feature type="region of interest" description="Disordered" evidence="1">
    <location>
        <begin position="1"/>
        <end position="101"/>
    </location>
</feature>